<dbReference type="GO" id="GO:0008610">
    <property type="term" value="P:lipid biosynthetic process"/>
    <property type="evidence" value="ECO:0007669"/>
    <property type="project" value="TreeGrafter"/>
</dbReference>
<dbReference type="Proteomes" id="UP000294927">
    <property type="component" value="Unassembled WGS sequence"/>
</dbReference>
<dbReference type="RefSeq" id="WP_133908997.1">
    <property type="nucleotide sequence ID" value="NZ_SOCP01000028.1"/>
</dbReference>
<dbReference type="OrthoDB" id="4169718at2"/>
<sequence>MSAILFCCPFAGAGASFYRSWAPPANSGIRIVPVQLPGREEQFTRPAHQRMEEAAADVLDQVQAAAAPDDDLALFGHSFGAALAFDVARRLVARGGHRLVRLFVSGSAEPLTPLEDDSSGLRDDEFVARVAEIAGFSHPALADPQLRQILLPALRADVHMRESYRPGAVAPLPVPVTAVRGETDHLVSAEDCAGWARVTSVGCDVREVPGDHLYLAEDPGPLLELIAEVLSGAGLPGYGTT</sequence>
<keyword evidence="4" id="KW-1185">Reference proteome</keyword>
<reference evidence="3 4" key="1">
    <citation type="submission" date="2019-03" db="EMBL/GenBank/DDBJ databases">
        <title>Genomic Encyclopedia of Archaeal and Bacterial Type Strains, Phase II (KMG-II): from individual species to whole genera.</title>
        <authorList>
            <person name="Goeker M."/>
        </authorList>
    </citation>
    <scope>NUCLEOTIDE SEQUENCE [LARGE SCALE GENOMIC DNA]</scope>
    <source>
        <strain evidence="3 4">DSM 45499</strain>
    </source>
</reference>
<dbReference type="Gene3D" id="3.40.50.1820">
    <property type="entry name" value="alpha/beta hydrolase"/>
    <property type="match status" value="1"/>
</dbReference>
<evidence type="ECO:0000313" key="3">
    <source>
        <dbReference type="EMBL" id="TDV37797.1"/>
    </source>
</evidence>
<comment type="similarity">
    <text evidence="1">Belongs to the thioesterase family.</text>
</comment>
<dbReference type="InterPro" id="IPR012223">
    <property type="entry name" value="TEII"/>
</dbReference>
<dbReference type="PANTHER" id="PTHR11487:SF0">
    <property type="entry name" value="S-ACYL FATTY ACID SYNTHASE THIOESTERASE, MEDIUM CHAIN"/>
    <property type="match status" value="1"/>
</dbReference>
<organism evidence="3 4">
    <name type="scientific">Actinophytocola oryzae</name>
    <dbReference type="NCBI Taxonomy" id="502181"/>
    <lineage>
        <taxon>Bacteria</taxon>
        <taxon>Bacillati</taxon>
        <taxon>Actinomycetota</taxon>
        <taxon>Actinomycetes</taxon>
        <taxon>Pseudonocardiales</taxon>
        <taxon>Pseudonocardiaceae</taxon>
    </lineage>
</organism>
<evidence type="ECO:0000259" key="2">
    <source>
        <dbReference type="Pfam" id="PF00975"/>
    </source>
</evidence>
<dbReference type="PANTHER" id="PTHR11487">
    <property type="entry name" value="THIOESTERASE"/>
    <property type="match status" value="1"/>
</dbReference>
<evidence type="ECO:0000256" key="1">
    <source>
        <dbReference type="ARBA" id="ARBA00007169"/>
    </source>
</evidence>
<dbReference type="SUPFAM" id="SSF53474">
    <property type="entry name" value="alpha/beta-Hydrolases"/>
    <property type="match status" value="1"/>
</dbReference>
<accession>A0A4R7URT5</accession>
<name>A0A4R7URT5_9PSEU</name>
<dbReference type="InterPro" id="IPR001031">
    <property type="entry name" value="Thioesterase"/>
</dbReference>
<evidence type="ECO:0000313" key="4">
    <source>
        <dbReference type="Proteomes" id="UP000294927"/>
    </source>
</evidence>
<comment type="caution">
    <text evidence="3">The sequence shown here is derived from an EMBL/GenBank/DDBJ whole genome shotgun (WGS) entry which is preliminary data.</text>
</comment>
<dbReference type="AlphaFoldDB" id="A0A4R7URT5"/>
<dbReference type="Pfam" id="PF00975">
    <property type="entry name" value="Thioesterase"/>
    <property type="match status" value="1"/>
</dbReference>
<dbReference type="InterPro" id="IPR029058">
    <property type="entry name" value="AB_hydrolase_fold"/>
</dbReference>
<feature type="domain" description="Thioesterase" evidence="2">
    <location>
        <begin position="4"/>
        <end position="226"/>
    </location>
</feature>
<gene>
    <name evidence="3" type="ORF">CLV71_12861</name>
</gene>
<protein>
    <submittedName>
        <fullName evidence="3">Surfactin synthase thioesterase subunit</fullName>
    </submittedName>
</protein>
<proteinExistence type="inferred from homology"/>
<dbReference type="EMBL" id="SOCP01000028">
    <property type="protein sequence ID" value="TDV37797.1"/>
    <property type="molecule type" value="Genomic_DNA"/>
</dbReference>